<dbReference type="BioCyc" id="JESP1508404:G14D9-9585-MONOMER"/>
<dbReference type="EMBL" id="CP009416">
    <property type="protein sequence ID" value="AJD89685.1"/>
    <property type="molecule type" value="Genomic_DNA"/>
</dbReference>
<dbReference type="Proteomes" id="UP000031449">
    <property type="component" value="Chromosome"/>
</dbReference>
<keyword evidence="2" id="KW-1185">Reference proteome</keyword>
<sequence>MMAVQTESTAAVEKNAKTFKKMLEHCVVNPHFCVVDGETYFRVIYQRNQKVKGSAILSSGESNKTDAMKAFSPLVLFNVLIQSISESVNDQSFIQIEVFTDPLDLIKIHNHDHMTEAKQVIEQLYDQHLAFSEQHKRFKSFIATPHQIFDEDVDILQECAAHFDLLHYQKLQLMSKNAGVIADWIETMKDLDAWRELPDLHRDYYKQIAQEREKHAQMLEKLDIDPDATEEMQLHDLLQKVKSDGGQVLENERQRLRWPEL</sequence>
<accession>A0A0B5AH29</accession>
<proteinExistence type="predicted"/>
<evidence type="ECO:0000313" key="2">
    <source>
        <dbReference type="Proteomes" id="UP000031449"/>
    </source>
</evidence>
<reference evidence="1 2" key="1">
    <citation type="submission" date="2014-08" db="EMBL/GenBank/DDBJ databases">
        <title>Complete genome of a marine bacteria Jeotgalibacillus malaysiensis.</title>
        <authorList>
            <person name="Yaakop A.S."/>
            <person name="Chan K.-G."/>
            <person name="Goh K.M."/>
        </authorList>
    </citation>
    <scope>NUCLEOTIDE SEQUENCE [LARGE SCALE GENOMIC DNA]</scope>
    <source>
        <strain evidence="1 2">D5</strain>
    </source>
</reference>
<evidence type="ECO:0000313" key="1">
    <source>
        <dbReference type="EMBL" id="AJD89685.1"/>
    </source>
</evidence>
<dbReference type="AlphaFoldDB" id="A0A0B5AH29"/>
<organism evidence="1 2">
    <name type="scientific">Jeotgalibacillus malaysiensis</name>
    <dbReference type="NCBI Taxonomy" id="1508404"/>
    <lineage>
        <taxon>Bacteria</taxon>
        <taxon>Bacillati</taxon>
        <taxon>Bacillota</taxon>
        <taxon>Bacilli</taxon>
        <taxon>Bacillales</taxon>
        <taxon>Caryophanaceae</taxon>
        <taxon>Jeotgalibacillus</taxon>
    </lineage>
</organism>
<name>A0A0B5AH29_9BACL</name>
<dbReference type="HOGENOM" id="CLU_1064675_0_0_9"/>
<protein>
    <submittedName>
        <fullName evidence="1">Uncharacterized protein</fullName>
    </submittedName>
</protein>
<dbReference type="KEGG" id="jeo:JMA_03680"/>
<gene>
    <name evidence="1" type="ORF">JMA_03680</name>
</gene>